<protein>
    <submittedName>
        <fullName evidence="1">Integrase core domain protein</fullName>
    </submittedName>
</protein>
<gene>
    <name evidence="1" type="ORF">LEP1GSC035_4667</name>
</gene>
<proteinExistence type="predicted"/>
<accession>A0ABN0J058</accession>
<reference evidence="1 2" key="1">
    <citation type="submission" date="2013-01" db="EMBL/GenBank/DDBJ databases">
        <authorList>
            <person name="Harkins D.M."/>
            <person name="Durkin A.S."/>
            <person name="Brinkac L.M."/>
            <person name="Haft D.H."/>
            <person name="Selengut J.D."/>
            <person name="Sanka R."/>
            <person name="DePew J."/>
            <person name="Purushe J."/>
            <person name="Whelen A.C."/>
            <person name="Vinetz J.M."/>
            <person name="Sutton G.G."/>
            <person name="Nierman W.C."/>
            <person name="Fouts D.E."/>
        </authorList>
    </citation>
    <scope>NUCLEOTIDE SEQUENCE [LARGE SCALE GENOMIC DNA]</scope>
    <source>
        <strain evidence="1 2">2007001578</strain>
    </source>
</reference>
<dbReference type="Proteomes" id="UP000012099">
    <property type="component" value="Unassembled WGS sequence"/>
</dbReference>
<organism evidence="1 2">
    <name type="scientific">Leptospira noguchii str. 2007001578</name>
    <dbReference type="NCBI Taxonomy" id="1049974"/>
    <lineage>
        <taxon>Bacteria</taxon>
        <taxon>Pseudomonadati</taxon>
        <taxon>Spirochaetota</taxon>
        <taxon>Spirochaetia</taxon>
        <taxon>Leptospirales</taxon>
        <taxon>Leptospiraceae</taxon>
        <taxon>Leptospira</taxon>
    </lineage>
</organism>
<sequence>MPNSRYLERLGIKHKKTSFHSPWQNCYAERWVKTCRNEFLNFFIPLNKISYRKEIG</sequence>
<evidence type="ECO:0000313" key="1">
    <source>
        <dbReference type="EMBL" id="EMN00267.1"/>
    </source>
</evidence>
<dbReference type="InterPro" id="IPR036397">
    <property type="entry name" value="RNaseH_sf"/>
</dbReference>
<evidence type="ECO:0000313" key="2">
    <source>
        <dbReference type="Proteomes" id="UP000012099"/>
    </source>
</evidence>
<dbReference type="InterPro" id="IPR012337">
    <property type="entry name" value="RNaseH-like_sf"/>
</dbReference>
<comment type="caution">
    <text evidence="1">The sequence shown here is derived from an EMBL/GenBank/DDBJ whole genome shotgun (WGS) entry which is preliminary data.</text>
</comment>
<dbReference type="EMBL" id="AHMH02000096">
    <property type="protein sequence ID" value="EMN00267.1"/>
    <property type="molecule type" value="Genomic_DNA"/>
</dbReference>
<dbReference type="SUPFAM" id="SSF53098">
    <property type="entry name" value="Ribonuclease H-like"/>
    <property type="match status" value="1"/>
</dbReference>
<dbReference type="Gene3D" id="3.30.420.10">
    <property type="entry name" value="Ribonuclease H-like superfamily/Ribonuclease H"/>
    <property type="match status" value="1"/>
</dbReference>
<keyword evidence="2" id="KW-1185">Reference proteome</keyword>
<name>A0ABN0J058_9LEPT</name>